<feature type="compositionally biased region" description="Low complexity" evidence="11">
    <location>
        <begin position="262"/>
        <end position="271"/>
    </location>
</feature>
<evidence type="ECO:0000256" key="2">
    <source>
        <dbReference type="ARBA" id="ARBA00004496"/>
    </source>
</evidence>
<dbReference type="SUPFAM" id="SSF51395">
    <property type="entry name" value="FMN-linked oxidoreductases"/>
    <property type="match status" value="1"/>
</dbReference>
<dbReference type="InterPro" id="IPR050074">
    <property type="entry name" value="DHO_dehydrogenase"/>
</dbReference>
<dbReference type="GO" id="GO:0005737">
    <property type="term" value="C:cytoplasm"/>
    <property type="evidence" value="ECO:0007669"/>
    <property type="project" value="UniProtKB-SubCell"/>
</dbReference>
<comment type="subcellular location">
    <subcellularLocation>
        <location evidence="2">Cytoplasm</location>
    </subcellularLocation>
</comment>
<evidence type="ECO:0000313" key="13">
    <source>
        <dbReference type="EMBL" id="KAK3500228.1"/>
    </source>
</evidence>
<protein>
    <recommendedName>
        <fullName evidence="5">Dihydroorotate dehydrogenase (fumarate)</fullName>
    </recommendedName>
</protein>
<dbReference type="InterPro" id="IPR013785">
    <property type="entry name" value="Aldolase_TIM"/>
</dbReference>
<dbReference type="GO" id="GO:0006207">
    <property type="term" value="P:'de novo' pyrimidine nucleobase biosynthetic process"/>
    <property type="evidence" value="ECO:0007669"/>
    <property type="project" value="TreeGrafter"/>
</dbReference>
<dbReference type="PANTHER" id="PTHR48109">
    <property type="entry name" value="DIHYDROOROTATE DEHYDROGENASE (QUINONE), MITOCHONDRIAL-RELATED"/>
    <property type="match status" value="1"/>
</dbReference>
<proteinExistence type="inferred from homology"/>
<evidence type="ECO:0000256" key="11">
    <source>
        <dbReference type="SAM" id="MobiDB-lite"/>
    </source>
</evidence>
<dbReference type="GeneID" id="87873341"/>
<comment type="pathway">
    <text evidence="3">Pyrimidine metabolism; UMP biosynthesis via de novo pathway.</text>
</comment>
<dbReference type="PANTHER" id="PTHR48109:SF1">
    <property type="entry name" value="DIHYDROOROTATE DEHYDROGENASE (FUMARATE)"/>
    <property type="match status" value="1"/>
</dbReference>
<dbReference type="RefSeq" id="XP_062697861.1">
    <property type="nucleotide sequence ID" value="XM_062835719.1"/>
</dbReference>
<keyword evidence="9" id="KW-0665">Pyrimidine biosynthesis</keyword>
<dbReference type="AlphaFoldDB" id="A0AAJ0MVY5"/>
<gene>
    <name evidence="13" type="ORF">B0T23DRAFT_331144</name>
</gene>
<dbReference type="GO" id="GO:0006221">
    <property type="term" value="P:pyrimidine nucleotide biosynthetic process"/>
    <property type="evidence" value="ECO:0007669"/>
    <property type="project" value="UniProtKB-KW"/>
</dbReference>
<evidence type="ECO:0000256" key="1">
    <source>
        <dbReference type="ARBA" id="ARBA00001917"/>
    </source>
</evidence>
<dbReference type="EMBL" id="JAULSX010000001">
    <property type="protein sequence ID" value="KAK3500228.1"/>
    <property type="molecule type" value="Genomic_DNA"/>
</dbReference>
<name>A0AAJ0MVY5_9PEZI</name>
<dbReference type="Pfam" id="PF01180">
    <property type="entry name" value="DHO_dh"/>
    <property type="match status" value="1"/>
</dbReference>
<dbReference type="Gene3D" id="3.20.20.70">
    <property type="entry name" value="Aldolase class I"/>
    <property type="match status" value="1"/>
</dbReference>
<accession>A0AAJ0MVY5</accession>
<dbReference type="Proteomes" id="UP001285908">
    <property type="component" value="Unassembled WGS sequence"/>
</dbReference>
<keyword evidence="10" id="KW-0560">Oxidoreductase</keyword>
<comment type="caution">
    <text evidence="13">The sequence shown here is derived from an EMBL/GenBank/DDBJ whole genome shotgun (WGS) entry which is preliminary data.</text>
</comment>
<comment type="cofactor">
    <cofactor evidence="1">
        <name>FMN</name>
        <dbReference type="ChEBI" id="CHEBI:58210"/>
    </cofactor>
</comment>
<keyword evidence="6" id="KW-0963">Cytoplasm</keyword>
<evidence type="ECO:0000256" key="8">
    <source>
        <dbReference type="ARBA" id="ARBA00022643"/>
    </source>
</evidence>
<evidence type="ECO:0000256" key="4">
    <source>
        <dbReference type="ARBA" id="ARBA00008008"/>
    </source>
</evidence>
<evidence type="ECO:0000256" key="7">
    <source>
        <dbReference type="ARBA" id="ARBA00022630"/>
    </source>
</evidence>
<feature type="region of interest" description="Disordered" evidence="11">
    <location>
        <begin position="262"/>
        <end position="295"/>
    </location>
</feature>
<evidence type="ECO:0000259" key="12">
    <source>
        <dbReference type="Pfam" id="PF01180"/>
    </source>
</evidence>
<sequence>MTSTPTPSQNLTRTNTTKMTIPKLDIYPPLINTPCPAATTLEDLLILWNCPSTGAITTRTSLPSGFPHDDTKNLYVFYDSSSHTVSSSTNPSSPSSATPTHNATLNSLGYSPLPLQTYLNFIQTITTFHPPPPPPNNNNNGRSSSRSKTIIISVTGSAEDVAQCYLHIARLQSVLFLSTSLSFGVKVAMEINLSCPNIPHHPPPAYSRDALIRYLDSLAGAIKAAEAEGLPRIPVGLKTPPYTYETQFLGLMEALEVSASASGAASLSTSTRNEKEKQEEEEEEEEEEENKEPQCPISFITATNTLGSCLAFTAFTPSTKDSTYSQEALPTELGTGGLAGAPLHPLALGNVKTLRKMLDERVEKLGHQIQVIGVGGVLDAQGYRRMRMAGADVVGLASGLLLKGVKVFEEIEKGVGEGGW</sequence>
<evidence type="ECO:0000256" key="6">
    <source>
        <dbReference type="ARBA" id="ARBA00022490"/>
    </source>
</evidence>
<feature type="compositionally biased region" description="Acidic residues" evidence="11">
    <location>
        <begin position="279"/>
        <end position="290"/>
    </location>
</feature>
<feature type="domain" description="Dihydroorotate dehydrogenase catalytic" evidence="12">
    <location>
        <begin position="104"/>
        <end position="416"/>
    </location>
</feature>
<keyword evidence="14" id="KW-1185">Reference proteome</keyword>
<comment type="similarity">
    <text evidence="4">Belongs to the dihydroorotate dehydrogenase family. Type 1 subfamily.</text>
</comment>
<evidence type="ECO:0000256" key="9">
    <source>
        <dbReference type="ARBA" id="ARBA00022975"/>
    </source>
</evidence>
<feature type="region of interest" description="Disordered" evidence="11">
    <location>
        <begin position="126"/>
        <end position="145"/>
    </location>
</feature>
<organism evidence="13 14">
    <name type="scientific">Neurospora hispaniola</name>
    <dbReference type="NCBI Taxonomy" id="588809"/>
    <lineage>
        <taxon>Eukaryota</taxon>
        <taxon>Fungi</taxon>
        <taxon>Dikarya</taxon>
        <taxon>Ascomycota</taxon>
        <taxon>Pezizomycotina</taxon>
        <taxon>Sordariomycetes</taxon>
        <taxon>Sordariomycetidae</taxon>
        <taxon>Sordariales</taxon>
        <taxon>Sordariaceae</taxon>
        <taxon>Neurospora</taxon>
    </lineage>
</organism>
<dbReference type="CDD" id="cd04741">
    <property type="entry name" value="DHOD_1A_like"/>
    <property type="match status" value="1"/>
</dbReference>
<evidence type="ECO:0000256" key="5">
    <source>
        <dbReference type="ARBA" id="ARBA00021374"/>
    </source>
</evidence>
<reference evidence="13 14" key="1">
    <citation type="journal article" date="2023" name="Mol. Phylogenet. Evol.">
        <title>Genome-scale phylogeny and comparative genomics of the fungal order Sordariales.</title>
        <authorList>
            <person name="Hensen N."/>
            <person name="Bonometti L."/>
            <person name="Westerberg I."/>
            <person name="Brannstrom I.O."/>
            <person name="Guillou S."/>
            <person name="Cros-Aarteil S."/>
            <person name="Calhoun S."/>
            <person name="Haridas S."/>
            <person name="Kuo A."/>
            <person name="Mondo S."/>
            <person name="Pangilinan J."/>
            <person name="Riley R."/>
            <person name="LaButti K."/>
            <person name="Andreopoulos B."/>
            <person name="Lipzen A."/>
            <person name="Chen C."/>
            <person name="Yan M."/>
            <person name="Daum C."/>
            <person name="Ng V."/>
            <person name="Clum A."/>
            <person name="Steindorff A."/>
            <person name="Ohm R.A."/>
            <person name="Martin F."/>
            <person name="Silar P."/>
            <person name="Natvig D.O."/>
            <person name="Lalanne C."/>
            <person name="Gautier V."/>
            <person name="Ament-Velasquez S.L."/>
            <person name="Kruys A."/>
            <person name="Hutchinson M.I."/>
            <person name="Powell A.J."/>
            <person name="Barry K."/>
            <person name="Miller A.N."/>
            <person name="Grigoriev I.V."/>
            <person name="Debuchy R."/>
            <person name="Gladieux P."/>
            <person name="Hiltunen Thoren M."/>
            <person name="Johannesson H."/>
        </authorList>
    </citation>
    <scope>NUCLEOTIDE SEQUENCE [LARGE SCALE GENOMIC DNA]</scope>
    <source>
        <strain evidence="13 14">FGSC 10403</strain>
    </source>
</reference>
<dbReference type="InterPro" id="IPR023359">
    <property type="entry name" value="Dihydro_DH_chainA_dom2"/>
</dbReference>
<evidence type="ECO:0000313" key="14">
    <source>
        <dbReference type="Proteomes" id="UP001285908"/>
    </source>
</evidence>
<dbReference type="InterPro" id="IPR033886">
    <property type="entry name" value="DHOD_1A"/>
</dbReference>
<evidence type="ECO:0000256" key="10">
    <source>
        <dbReference type="ARBA" id="ARBA00023002"/>
    </source>
</evidence>
<keyword evidence="7" id="KW-0285">Flavoprotein</keyword>
<evidence type="ECO:0000256" key="3">
    <source>
        <dbReference type="ARBA" id="ARBA00004725"/>
    </source>
</evidence>
<dbReference type="InterPro" id="IPR005720">
    <property type="entry name" value="Dihydroorotate_DH_cat"/>
</dbReference>
<dbReference type="GO" id="GO:0004152">
    <property type="term" value="F:dihydroorotate dehydrogenase activity"/>
    <property type="evidence" value="ECO:0007669"/>
    <property type="project" value="InterPro"/>
</dbReference>
<dbReference type="Gene3D" id="2.30.26.10">
    <property type="entry name" value="Dihydroorotate Dehydrogenase A, chain A, domain 2"/>
    <property type="match status" value="1"/>
</dbReference>
<keyword evidence="8" id="KW-0288">FMN</keyword>